<proteinExistence type="predicted"/>
<name>A5AP18_VITVI</name>
<protein>
    <submittedName>
        <fullName evidence="1">Uncharacterized protein</fullName>
    </submittedName>
</protein>
<evidence type="ECO:0000313" key="1">
    <source>
        <dbReference type="EMBL" id="CAN80271.1"/>
    </source>
</evidence>
<gene>
    <name evidence="1" type="ORF">VITISV_041437</name>
</gene>
<organism evidence="1">
    <name type="scientific">Vitis vinifera</name>
    <name type="common">Grape</name>
    <dbReference type="NCBI Taxonomy" id="29760"/>
    <lineage>
        <taxon>Eukaryota</taxon>
        <taxon>Viridiplantae</taxon>
        <taxon>Streptophyta</taxon>
        <taxon>Embryophyta</taxon>
        <taxon>Tracheophyta</taxon>
        <taxon>Spermatophyta</taxon>
        <taxon>Magnoliopsida</taxon>
        <taxon>eudicotyledons</taxon>
        <taxon>Gunneridae</taxon>
        <taxon>Pentapetalae</taxon>
        <taxon>rosids</taxon>
        <taxon>Vitales</taxon>
        <taxon>Vitaceae</taxon>
        <taxon>Viteae</taxon>
        <taxon>Vitis</taxon>
    </lineage>
</organism>
<sequence>MARPLSSVVWLPHERLNELALGATTHRLNDMMIDYYSKTLCQSRSKYARREARRKEKQSEENRGKLAAVFLRTFGALPEVHFLHAIYHFKAQEVKNPTLQTVCDSELKRRSYSHCKQITPKCCEISLLLREFRSLFVQCYGIPPEATRYMPQAGTLRTSRWKPISQPCEFNLLLRKYFAALLSVCEISQTPFFTCEMFLELPDIFAPTLLDIFLQIFVSKFPFLLVFNHSCNSLARNQPNSEDFSSEDERLSFLSLGAKVINFVDYSLNQGAPAGHESTETPSGHESNGAVAGDRTLNQMVPLPLPLLGTNQMAPLPGIEPRIRWCHCHFRC</sequence>
<accession>A5AP18</accession>
<dbReference type="AlphaFoldDB" id="A5AP18"/>
<reference evidence="1" key="1">
    <citation type="journal article" date="2007" name="PLoS ONE">
        <title>The first genome sequence of an elite grapevine cultivar (Pinot noir Vitis vinifera L.): coping with a highly heterozygous genome.</title>
        <authorList>
            <person name="Velasco R."/>
            <person name="Zharkikh A."/>
            <person name="Troggio M."/>
            <person name="Cartwright D.A."/>
            <person name="Cestaro A."/>
            <person name="Pruss D."/>
            <person name="Pindo M."/>
            <person name="FitzGerald L.M."/>
            <person name="Vezzulli S."/>
            <person name="Reid J."/>
            <person name="Malacarne G."/>
            <person name="Iliev D."/>
            <person name="Coppola G."/>
            <person name="Wardell B."/>
            <person name="Micheletti D."/>
            <person name="Macalma T."/>
            <person name="Facci M."/>
            <person name="Mitchell J.T."/>
            <person name="Perazzolli M."/>
            <person name="Eldredge G."/>
            <person name="Gatto P."/>
            <person name="Oyzerski R."/>
            <person name="Moretto M."/>
            <person name="Gutin N."/>
            <person name="Stefanini M."/>
            <person name="Chen Y."/>
            <person name="Segala C."/>
            <person name="Davenport C."/>
            <person name="Dematte L."/>
            <person name="Mraz A."/>
            <person name="Battilana J."/>
            <person name="Stormo K."/>
            <person name="Costa F."/>
            <person name="Tao Q."/>
            <person name="Si-Ammour A."/>
            <person name="Harkins T."/>
            <person name="Lackey A."/>
            <person name="Perbost C."/>
            <person name="Taillon B."/>
            <person name="Stella A."/>
            <person name="Solovyev V."/>
            <person name="Fawcett J.A."/>
            <person name="Sterck L."/>
            <person name="Vandepoele K."/>
            <person name="Grando S.M."/>
            <person name="Toppo S."/>
            <person name="Moser C."/>
            <person name="Lanchbury J."/>
            <person name="Bogden R."/>
            <person name="Skolnick M."/>
            <person name="Sgaramella V."/>
            <person name="Bhatnagar S.K."/>
            <person name="Fontana P."/>
            <person name="Gutin A."/>
            <person name="Van de Peer Y."/>
            <person name="Salamini F."/>
            <person name="Viola R."/>
        </authorList>
    </citation>
    <scope>NUCLEOTIDE SEQUENCE</scope>
</reference>
<dbReference type="EMBL" id="AM431152">
    <property type="protein sequence ID" value="CAN80271.1"/>
    <property type="molecule type" value="Genomic_DNA"/>
</dbReference>